<dbReference type="GO" id="GO:0030428">
    <property type="term" value="C:cell septum"/>
    <property type="evidence" value="ECO:0007669"/>
    <property type="project" value="TreeGrafter"/>
</dbReference>
<dbReference type="AlphaFoldDB" id="A0A6P1DXE0"/>
<feature type="region of interest" description="Disordered" evidence="1">
    <location>
        <begin position="43"/>
        <end position="127"/>
    </location>
</feature>
<dbReference type="InterPro" id="IPR052521">
    <property type="entry name" value="Cell_div_SPOR-domain"/>
</dbReference>
<dbReference type="GO" id="GO:0032506">
    <property type="term" value="P:cytokinetic process"/>
    <property type="evidence" value="ECO:0007669"/>
    <property type="project" value="TreeGrafter"/>
</dbReference>
<comment type="caution">
    <text evidence="4">The sequence shown here is derived from an EMBL/GenBank/DDBJ whole genome shotgun (WGS) entry which is preliminary data.</text>
</comment>
<dbReference type="PROSITE" id="PS51724">
    <property type="entry name" value="SPOR"/>
    <property type="match status" value="1"/>
</dbReference>
<name>A0A6P1DXE0_9GAMM</name>
<dbReference type="GO" id="GO:0042834">
    <property type="term" value="F:peptidoglycan binding"/>
    <property type="evidence" value="ECO:0007669"/>
    <property type="project" value="InterPro"/>
</dbReference>
<sequence>MPRDYRRPSQSQPTKRKQNKSCVWWLIVGVALGVVITKILAPSQDATESAPEAAEAKSDQSTRPKPNFTFEKVLTEAEDDDGKAPPLPPPAPRPQPPEQKQEQAQPATPTPAQTTAITPEPETKPRSGTYVVQVGSFSRAADAERLKAQLALLGISTNVQAATLSSGRVTHRVRTGGFASRQEAKKIQDLLKRNGKDSLAIPIK</sequence>
<protein>
    <submittedName>
        <fullName evidence="4">SPOR domain-containing protein</fullName>
    </submittedName>
</protein>
<feature type="domain" description="SPOR" evidence="3">
    <location>
        <begin position="124"/>
        <end position="204"/>
    </location>
</feature>
<dbReference type="Gene3D" id="3.30.70.1070">
    <property type="entry name" value="Sporulation related repeat"/>
    <property type="match status" value="1"/>
</dbReference>
<dbReference type="PANTHER" id="PTHR38687">
    <property type="entry name" value="CELL DIVISION PROTEIN DEDD-RELATED"/>
    <property type="match status" value="1"/>
</dbReference>
<feature type="compositionally biased region" description="Pro residues" evidence="1">
    <location>
        <begin position="85"/>
        <end position="97"/>
    </location>
</feature>
<evidence type="ECO:0000313" key="4">
    <source>
        <dbReference type="EMBL" id="NEX22987.1"/>
    </source>
</evidence>
<keyword evidence="2" id="KW-0812">Transmembrane</keyword>
<dbReference type="GO" id="GO:0032153">
    <property type="term" value="C:cell division site"/>
    <property type="evidence" value="ECO:0007669"/>
    <property type="project" value="TreeGrafter"/>
</dbReference>
<dbReference type="InterPro" id="IPR036680">
    <property type="entry name" value="SPOR-like_sf"/>
</dbReference>
<keyword evidence="5" id="KW-1185">Reference proteome</keyword>
<feature type="transmembrane region" description="Helical" evidence="2">
    <location>
        <begin position="21"/>
        <end position="41"/>
    </location>
</feature>
<keyword evidence="2" id="KW-1133">Transmembrane helix</keyword>
<evidence type="ECO:0000256" key="1">
    <source>
        <dbReference type="SAM" id="MobiDB-lite"/>
    </source>
</evidence>
<feature type="region of interest" description="Disordered" evidence="1">
    <location>
        <begin position="1"/>
        <end position="20"/>
    </location>
</feature>
<feature type="compositionally biased region" description="Low complexity" evidence="1">
    <location>
        <begin position="102"/>
        <end position="120"/>
    </location>
</feature>
<evidence type="ECO:0000256" key="2">
    <source>
        <dbReference type="SAM" id="Phobius"/>
    </source>
</evidence>
<dbReference type="InterPro" id="IPR007730">
    <property type="entry name" value="SPOR-like_dom"/>
</dbReference>
<dbReference type="Proteomes" id="UP000471640">
    <property type="component" value="Unassembled WGS sequence"/>
</dbReference>
<keyword evidence="2" id="KW-0472">Membrane</keyword>
<reference evidence="4 5" key="2">
    <citation type="submission" date="2020-02" db="EMBL/GenBank/DDBJ databases">
        <title>Genome sequences of Thiorhodococcus mannitoliphagus and Thiorhodococcus minor, purple sulfur photosynthetic bacteria in the gammaproteobacterial family, Chromatiaceae.</title>
        <authorList>
            <person name="Aviles F.A."/>
            <person name="Meyer T.E."/>
            <person name="Kyndt J.A."/>
        </authorList>
    </citation>
    <scope>NUCLEOTIDE SEQUENCE [LARGE SCALE GENOMIC DNA]</scope>
    <source>
        <strain evidence="4 5">DSM 18266</strain>
    </source>
</reference>
<dbReference type="RefSeq" id="WP_164656197.1">
    <property type="nucleotide sequence ID" value="NZ_JAAIJR010000146.1"/>
</dbReference>
<dbReference type="EMBL" id="JAAIJR010000146">
    <property type="protein sequence ID" value="NEX22987.1"/>
    <property type="molecule type" value="Genomic_DNA"/>
</dbReference>
<gene>
    <name evidence="4" type="ORF">G3480_22245</name>
</gene>
<dbReference type="Pfam" id="PF05036">
    <property type="entry name" value="SPOR"/>
    <property type="match status" value="1"/>
</dbReference>
<evidence type="ECO:0000259" key="3">
    <source>
        <dbReference type="PROSITE" id="PS51724"/>
    </source>
</evidence>
<proteinExistence type="predicted"/>
<dbReference type="PANTHER" id="PTHR38687:SF1">
    <property type="entry name" value="CELL DIVISION PROTEIN DEDD"/>
    <property type="match status" value="1"/>
</dbReference>
<dbReference type="SUPFAM" id="SSF110997">
    <property type="entry name" value="Sporulation related repeat"/>
    <property type="match status" value="1"/>
</dbReference>
<evidence type="ECO:0000313" key="5">
    <source>
        <dbReference type="Proteomes" id="UP000471640"/>
    </source>
</evidence>
<reference evidence="5" key="1">
    <citation type="journal article" date="2020" name="Microbiol. Resour. Announc.">
        <title>Draft Genome Sequences of Thiorhodococcus mannitoliphagus and Thiorhodococcus minor, Purple Sulfur Photosynthetic Bacteria in the Gammaproteobacterial Family Chromatiaceae.</title>
        <authorList>
            <person name="Aviles F.A."/>
            <person name="Meyer T.E."/>
            <person name="Kyndt J.A."/>
        </authorList>
    </citation>
    <scope>NUCLEOTIDE SEQUENCE [LARGE SCALE GENOMIC DNA]</scope>
    <source>
        <strain evidence="5">DSM 18266</strain>
    </source>
</reference>
<accession>A0A6P1DXE0</accession>
<organism evidence="4 5">
    <name type="scientific">Thiorhodococcus mannitoliphagus</name>
    <dbReference type="NCBI Taxonomy" id="329406"/>
    <lineage>
        <taxon>Bacteria</taxon>
        <taxon>Pseudomonadati</taxon>
        <taxon>Pseudomonadota</taxon>
        <taxon>Gammaproteobacteria</taxon>
        <taxon>Chromatiales</taxon>
        <taxon>Chromatiaceae</taxon>
        <taxon>Thiorhodococcus</taxon>
    </lineage>
</organism>